<dbReference type="InterPro" id="IPR025375">
    <property type="entry name" value="DUF4365"/>
</dbReference>
<dbReference type="Pfam" id="PF14280">
    <property type="entry name" value="DUF4365"/>
    <property type="match status" value="1"/>
</dbReference>
<reference evidence="2 3" key="1">
    <citation type="journal article" date="2017" name="Water Res.">
        <title>Discovery and metagenomic analysis of an anammox bacterial enrichment related to Candidatus "Brocadia caroliniensis" in a full-scale glycerol-fed nitritation-denitritation separate centrate treatment process.</title>
        <authorList>
            <person name="Park H."/>
            <person name="Brotto A.C."/>
            <person name="van Loosdrecht M.C."/>
            <person name="Chandran K."/>
        </authorList>
    </citation>
    <scope>NUCLEOTIDE SEQUENCE [LARGE SCALE GENOMIC DNA]</scope>
    <source>
        <strain evidence="2">26THWARD</strain>
    </source>
</reference>
<sequence>MSSFPQRPKSHISGDEAVRIFTSTCPPDWIISPVQPDYGLDLRIELVRDNQVTGEEFYVQIKGRNQIQAPNKQAVEIEIPQSTINYWLGKLHPVLIVLVDVSRKLFWFDWLEYAYSGYPRSKDEQHSVSLTLNGVGAKDSIINDIPNYLTQYFTRLRADLGNLFESTQLTRILLHVSALHRLCAQMAMTLQGDHVKEPKDLKKIFYWFYLEFGLHDEFLVSLWENYTASQAQISSKMAEILGSKLHSYVGIREKFFVREHRQQAGDFWFIPVKYSDLVTNLLPMFAVLSEIEDMLLQALILGKIIFPKIS</sequence>
<dbReference type="AlphaFoldDB" id="A0A1V4AT42"/>
<evidence type="ECO:0000259" key="1">
    <source>
        <dbReference type="Pfam" id="PF14280"/>
    </source>
</evidence>
<feature type="domain" description="DUF4365" evidence="1">
    <location>
        <begin position="29"/>
        <end position="109"/>
    </location>
</feature>
<organism evidence="2 3">
    <name type="scientific">Candidatus Brocadia carolinensis</name>
    <dbReference type="NCBI Taxonomy" id="1004156"/>
    <lineage>
        <taxon>Bacteria</taxon>
        <taxon>Pseudomonadati</taxon>
        <taxon>Planctomycetota</taxon>
        <taxon>Candidatus Brocadiia</taxon>
        <taxon>Candidatus Brocadiales</taxon>
        <taxon>Candidatus Brocadiaceae</taxon>
        <taxon>Candidatus Brocadia</taxon>
    </lineage>
</organism>
<evidence type="ECO:0000313" key="2">
    <source>
        <dbReference type="EMBL" id="OOP56237.1"/>
    </source>
</evidence>
<dbReference type="EMBL" id="AYTS01000089">
    <property type="protein sequence ID" value="OOP56237.1"/>
    <property type="molecule type" value="Genomic_DNA"/>
</dbReference>
<comment type="caution">
    <text evidence="2">The sequence shown here is derived from an EMBL/GenBank/DDBJ whole genome shotgun (WGS) entry which is preliminary data.</text>
</comment>
<evidence type="ECO:0000313" key="3">
    <source>
        <dbReference type="Proteomes" id="UP000189681"/>
    </source>
</evidence>
<dbReference type="STRING" id="1004156.AYP45_10240"/>
<dbReference type="Proteomes" id="UP000189681">
    <property type="component" value="Unassembled WGS sequence"/>
</dbReference>
<name>A0A1V4AT42_9BACT</name>
<gene>
    <name evidence="2" type="ORF">AYP45_10240</name>
</gene>
<proteinExistence type="predicted"/>
<accession>A0A1V4AT42</accession>
<protein>
    <recommendedName>
        <fullName evidence="1">DUF4365 domain-containing protein</fullName>
    </recommendedName>
</protein>